<keyword evidence="2" id="KW-1185">Reference proteome</keyword>
<sequence length="132" mass="14793">MVRISSNGQSTSLTTLIAQTYQVFQRTYGTHPKLRAGNYRVSEVYISLGETRVSLTDAPLTGHCHGQGTPPAGIVEYFWRSKFPAPSRHWTLSETRRRTTGKLIKPPETPKIEQTVLISYVEDLKKTSKSGL</sequence>
<reference evidence="1 2" key="1">
    <citation type="submission" date="2021-07" db="EMBL/GenBank/DDBJ databases">
        <title>The Aristolochia fimbriata genome: insights into angiosperm evolution, floral development and chemical biosynthesis.</title>
        <authorList>
            <person name="Jiao Y."/>
        </authorList>
    </citation>
    <scope>NUCLEOTIDE SEQUENCE [LARGE SCALE GENOMIC DNA]</scope>
    <source>
        <strain evidence="1">IBCAS-2021</strain>
        <tissue evidence="1">Leaf</tissue>
    </source>
</reference>
<dbReference type="AlphaFoldDB" id="A0AAV7EUK5"/>
<dbReference type="EMBL" id="JAINDJ010000003">
    <property type="protein sequence ID" value="KAG9452513.1"/>
    <property type="molecule type" value="Genomic_DNA"/>
</dbReference>
<dbReference type="Proteomes" id="UP000825729">
    <property type="component" value="Unassembled WGS sequence"/>
</dbReference>
<protein>
    <submittedName>
        <fullName evidence="1">Uncharacterized protein</fullName>
    </submittedName>
</protein>
<proteinExistence type="predicted"/>
<gene>
    <name evidence="1" type="ORF">H6P81_005417</name>
</gene>
<comment type="caution">
    <text evidence="1">The sequence shown here is derived from an EMBL/GenBank/DDBJ whole genome shotgun (WGS) entry which is preliminary data.</text>
</comment>
<organism evidence="1 2">
    <name type="scientific">Aristolochia fimbriata</name>
    <name type="common">White veined hardy Dutchman's pipe vine</name>
    <dbReference type="NCBI Taxonomy" id="158543"/>
    <lineage>
        <taxon>Eukaryota</taxon>
        <taxon>Viridiplantae</taxon>
        <taxon>Streptophyta</taxon>
        <taxon>Embryophyta</taxon>
        <taxon>Tracheophyta</taxon>
        <taxon>Spermatophyta</taxon>
        <taxon>Magnoliopsida</taxon>
        <taxon>Magnoliidae</taxon>
        <taxon>Piperales</taxon>
        <taxon>Aristolochiaceae</taxon>
        <taxon>Aristolochia</taxon>
    </lineage>
</organism>
<accession>A0AAV7EUK5</accession>
<evidence type="ECO:0000313" key="2">
    <source>
        <dbReference type="Proteomes" id="UP000825729"/>
    </source>
</evidence>
<name>A0AAV7EUK5_ARIFI</name>
<evidence type="ECO:0000313" key="1">
    <source>
        <dbReference type="EMBL" id="KAG9452513.1"/>
    </source>
</evidence>